<evidence type="ECO:0000313" key="1">
    <source>
        <dbReference type="EMBL" id="MBD2534951.1"/>
    </source>
</evidence>
<keyword evidence="2" id="KW-1185">Reference proteome</keyword>
<proteinExistence type="predicted"/>
<organism evidence="1 2">
    <name type="scientific">Nostoc flagelliforme FACHB-838</name>
    <dbReference type="NCBI Taxonomy" id="2692904"/>
    <lineage>
        <taxon>Bacteria</taxon>
        <taxon>Bacillati</taxon>
        <taxon>Cyanobacteriota</taxon>
        <taxon>Cyanophyceae</taxon>
        <taxon>Nostocales</taxon>
        <taxon>Nostocaceae</taxon>
        <taxon>Nostoc</taxon>
    </lineage>
</organism>
<dbReference type="EMBL" id="JACJSI010000215">
    <property type="protein sequence ID" value="MBD2534951.1"/>
    <property type="molecule type" value="Genomic_DNA"/>
</dbReference>
<comment type="caution">
    <text evidence="1">The sequence shown here is derived from an EMBL/GenBank/DDBJ whole genome shotgun (WGS) entry which is preliminary data.</text>
</comment>
<gene>
    <name evidence="1" type="ORF">H6G97_38170</name>
</gene>
<evidence type="ECO:0000313" key="2">
    <source>
        <dbReference type="Proteomes" id="UP000623440"/>
    </source>
</evidence>
<dbReference type="Proteomes" id="UP000623440">
    <property type="component" value="Unassembled WGS sequence"/>
</dbReference>
<protein>
    <submittedName>
        <fullName evidence="1">Uncharacterized protein</fullName>
    </submittedName>
</protein>
<sequence length="87" mass="9379">MKATETIDTSVTLPIELYQALVKQAQAHGYWVSDEITALLSPLLIQVSTELAQEFVACEAASDEDCLSMKAILASLDAVAVSHEVKN</sequence>
<reference evidence="1 2" key="1">
    <citation type="journal article" date="2020" name="ISME J.">
        <title>Comparative genomics reveals insights into cyanobacterial evolution and habitat adaptation.</title>
        <authorList>
            <person name="Chen M.Y."/>
            <person name="Teng W.K."/>
            <person name="Zhao L."/>
            <person name="Hu C.X."/>
            <person name="Zhou Y.K."/>
            <person name="Han B.P."/>
            <person name="Song L.R."/>
            <person name="Shu W.S."/>
        </authorList>
    </citation>
    <scope>NUCLEOTIDE SEQUENCE [LARGE SCALE GENOMIC DNA]</scope>
    <source>
        <strain evidence="1 2">FACHB-838</strain>
    </source>
</reference>
<name>A0ABR8E024_9NOSO</name>
<accession>A0ABR8E024</accession>
<dbReference type="RefSeq" id="WP_190945828.1">
    <property type="nucleotide sequence ID" value="NZ_JACJSI010000215.1"/>
</dbReference>